<gene>
    <name evidence="2" type="ORF">BACCAP_02623</name>
</gene>
<dbReference type="InterPro" id="IPR041501">
    <property type="entry name" value="DarA_C"/>
</dbReference>
<dbReference type="RefSeq" id="WP_006573153.1">
    <property type="nucleotide sequence ID" value="NZ_AAXG02000016.1"/>
</dbReference>
<dbReference type="Proteomes" id="UP000003639">
    <property type="component" value="Unassembled WGS sequence"/>
</dbReference>
<accession>A6NWM9</accession>
<dbReference type="STRING" id="411467.BACCAP_02623"/>
<reference evidence="2 3" key="2">
    <citation type="submission" date="2007-06" db="EMBL/GenBank/DDBJ databases">
        <title>Draft genome sequence of Pseudoflavonifractor capillosus ATCC 29799.</title>
        <authorList>
            <person name="Sudarsanam P."/>
            <person name="Ley R."/>
            <person name="Guruge J."/>
            <person name="Turnbaugh P.J."/>
            <person name="Mahowald M."/>
            <person name="Liep D."/>
            <person name="Gordon J."/>
        </authorList>
    </citation>
    <scope>NUCLEOTIDE SEQUENCE [LARGE SCALE GENOMIC DNA]</scope>
    <source>
        <strain evidence="2 3">ATCC 29799</strain>
    </source>
</reference>
<sequence>MRYYSTQRPIGPGTFPKPQGNAVKEVFNFDSKTYCEEVGREAWGYIEYEQPIDPQAAADYFLVADGVGCTGCVHEAASRDMDCCWNCSRNPRRKPRDLYRHRRAGGEVICKMLV</sequence>
<dbReference type="EMBL" id="AAXG02000016">
    <property type="protein sequence ID" value="EDM99566.1"/>
    <property type="molecule type" value="Genomic_DNA"/>
</dbReference>
<feature type="domain" description="Defence against restriction A C-terminal" evidence="1">
    <location>
        <begin position="1"/>
        <end position="65"/>
    </location>
</feature>
<evidence type="ECO:0000313" key="2">
    <source>
        <dbReference type="EMBL" id="EDM99566.1"/>
    </source>
</evidence>
<keyword evidence="3" id="KW-1185">Reference proteome</keyword>
<comment type="caution">
    <text evidence="2">The sequence shown here is derived from an EMBL/GenBank/DDBJ whole genome shotgun (WGS) entry which is preliminary data.</text>
</comment>
<protein>
    <recommendedName>
        <fullName evidence="1">Defence against restriction A C-terminal domain-containing protein</fullName>
    </recommendedName>
</protein>
<reference evidence="2 3" key="1">
    <citation type="submission" date="2007-04" db="EMBL/GenBank/DDBJ databases">
        <authorList>
            <person name="Fulton L."/>
            <person name="Clifton S."/>
            <person name="Fulton B."/>
            <person name="Xu J."/>
            <person name="Minx P."/>
            <person name="Pepin K.H."/>
            <person name="Johnson M."/>
            <person name="Thiruvilangam P."/>
            <person name="Bhonagiri V."/>
            <person name="Nash W.E."/>
            <person name="Mardis E.R."/>
            <person name="Wilson R.K."/>
        </authorList>
    </citation>
    <scope>NUCLEOTIDE SEQUENCE [LARGE SCALE GENOMIC DNA]</scope>
    <source>
        <strain evidence="2 3">ATCC 29799</strain>
    </source>
</reference>
<organism evidence="2 3">
    <name type="scientific">Pseudoflavonifractor capillosus ATCC 29799</name>
    <dbReference type="NCBI Taxonomy" id="411467"/>
    <lineage>
        <taxon>Bacteria</taxon>
        <taxon>Bacillati</taxon>
        <taxon>Bacillota</taxon>
        <taxon>Clostridia</taxon>
        <taxon>Eubacteriales</taxon>
        <taxon>Oscillospiraceae</taxon>
        <taxon>Pseudoflavonifractor</taxon>
    </lineage>
</organism>
<dbReference type="OrthoDB" id="1651388at2"/>
<dbReference type="Pfam" id="PF18789">
    <property type="entry name" value="DarA_C"/>
    <property type="match status" value="1"/>
</dbReference>
<evidence type="ECO:0000313" key="3">
    <source>
        <dbReference type="Proteomes" id="UP000003639"/>
    </source>
</evidence>
<proteinExistence type="predicted"/>
<dbReference type="eggNOG" id="ENOG50334RN">
    <property type="taxonomic scope" value="Bacteria"/>
</dbReference>
<name>A6NWM9_9FIRM</name>
<evidence type="ECO:0000259" key="1">
    <source>
        <dbReference type="Pfam" id="PF18789"/>
    </source>
</evidence>
<dbReference type="AlphaFoldDB" id="A6NWM9"/>